<accession>A0A820JMM1</accession>
<evidence type="ECO:0000313" key="1">
    <source>
        <dbReference type="EMBL" id="CAF4326893.1"/>
    </source>
</evidence>
<sequence>ETITSLIPLHTTLMASYERGLNQPTLIICVHEALLAALIMINIAQMNSAYDNKLTSLWSTLNDSKKQIFTTDKFQREINQAG</sequence>
<dbReference type="AlphaFoldDB" id="A0A820JMM1"/>
<name>A0A820JMM1_9BILA</name>
<gene>
    <name evidence="1" type="ORF">OXD698_LOCUS47478</name>
</gene>
<comment type="caution">
    <text evidence="1">The sequence shown here is derived from an EMBL/GenBank/DDBJ whole genome shotgun (WGS) entry which is preliminary data.</text>
</comment>
<proteinExistence type="predicted"/>
<dbReference type="Proteomes" id="UP000663844">
    <property type="component" value="Unassembled WGS sequence"/>
</dbReference>
<dbReference type="EMBL" id="CAJOAZ010018503">
    <property type="protein sequence ID" value="CAF4326893.1"/>
    <property type="molecule type" value="Genomic_DNA"/>
</dbReference>
<reference evidence="1" key="1">
    <citation type="submission" date="2021-02" db="EMBL/GenBank/DDBJ databases">
        <authorList>
            <person name="Nowell W R."/>
        </authorList>
    </citation>
    <scope>NUCLEOTIDE SEQUENCE</scope>
</reference>
<protein>
    <submittedName>
        <fullName evidence="1">Uncharacterized protein</fullName>
    </submittedName>
</protein>
<organism evidence="1 2">
    <name type="scientific">Adineta steineri</name>
    <dbReference type="NCBI Taxonomy" id="433720"/>
    <lineage>
        <taxon>Eukaryota</taxon>
        <taxon>Metazoa</taxon>
        <taxon>Spiralia</taxon>
        <taxon>Gnathifera</taxon>
        <taxon>Rotifera</taxon>
        <taxon>Eurotatoria</taxon>
        <taxon>Bdelloidea</taxon>
        <taxon>Adinetida</taxon>
        <taxon>Adinetidae</taxon>
        <taxon>Adineta</taxon>
    </lineage>
</organism>
<feature type="non-terminal residue" evidence="1">
    <location>
        <position position="1"/>
    </location>
</feature>
<evidence type="ECO:0000313" key="2">
    <source>
        <dbReference type="Proteomes" id="UP000663844"/>
    </source>
</evidence>